<comment type="caution">
    <text evidence="1">The sequence shown here is derived from an EMBL/GenBank/DDBJ whole genome shotgun (WGS) entry which is preliminary data.</text>
</comment>
<organism evidence="1 2">
    <name type="scientific">Paraburkholderia rhizosphaerae</name>
    <dbReference type="NCBI Taxonomy" id="480658"/>
    <lineage>
        <taxon>Bacteria</taxon>
        <taxon>Pseudomonadati</taxon>
        <taxon>Pseudomonadota</taxon>
        <taxon>Betaproteobacteria</taxon>
        <taxon>Burkholderiales</taxon>
        <taxon>Burkholderiaceae</taxon>
        <taxon>Paraburkholderia</taxon>
    </lineage>
</organism>
<dbReference type="RefSeq" id="WP_134197579.1">
    <property type="nucleotide sequence ID" value="NZ_JBHLUW010000003.1"/>
</dbReference>
<name>A0A4R8KPK1_9BURK</name>
<dbReference type="Proteomes" id="UP000295509">
    <property type="component" value="Unassembled WGS sequence"/>
</dbReference>
<gene>
    <name evidence="1" type="ORF">BX592_1544</name>
</gene>
<reference evidence="1 2" key="1">
    <citation type="submission" date="2019-03" db="EMBL/GenBank/DDBJ databases">
        <title>Genomic Encyclopedia of Type Strains, Phase III (KMG-III): the genomes of soil and plant-associated and newly described type strains.</title>
        <authorList>
            <person name="Whitman W."/>
        </authorList>
    </citation>
    <scope>NUCLEOTIDE SEQUENCE [LARGE SCALE GENOMIC DNA]</scope>
    <source>
        <strain evidence="1 2">LMG 29544</strain>
    </source>
</reference>
<protein>
    <submittedName>
        <fullName evidence="1">Uncharacterized protein</fullName>
    </submittedName>
</protein>
<sequence length="81" mass="9279">MKLAIKDRIEMVLSQSFPEESLRQLVINLNNAGVGKSEILKEFNELDQMLRNAGRDEDADIVEDVMDMMTGYYVGRNLDLK</sequence>
<dbReference type="EMBL" id="SORE01000054">
    <property type="protein sequence ID" value="TDY31249.1"/>
    <property type="molecule type" value="Genomic_DNA"/>
</dbReference>
<dbReference type="OrthoDB" id="9554201at2"/>
<accession>A0A4R8KPK1</accession>
<dbReference type="AlphaFoldDB" id="A0A4R8KPK1"/>
<keyword evidence="2" id="KW-1185">Reference proteome</keyword>
<evidence type="ECO:0000313" key="1">
    <source>
        <dbReference type="EMBL" id="TDY31249.1"/>
    </source>
</evidence>
<evidence type="ECO:0000313" key="2">
    <source>
        <dbReference type="Proteomes" id="UP000295509"/>
    </source>
</evidence>
<proteinExistence type="predicted"/>